<feature type="transmembrane region" description="Helical" evidence="6">
    <location>
        <begin position="65"/>
        <end position="86"/>
    </location>
</feature>
<dbReference type="EMBL" id="CP009518">
    <property type="protein sequence ID" value="AKB84908.1"/>
    <property type="molecule type" value="Genomic_DNA"/>
</dbReference>
<keyword evidence="2" id="KW-1003">Cell membrane</keyword>
<dbReference type="Pfam" id="PF13396">
    <property type="entry name" value="PLDc_N"/>
    <property type="match status" value="1"/>
</dbReference>
<dbReference type="KEGG" id="mmet:MCMEM_0855"/>
<dbReference type="OrthoDB" id="141548at2157"/>
<sequence>MNKIRSEWNIAGLMVFFTILVFTHHIGQLLWGVVTIATLFWIFMLCDCLQRNTDDFPHTGDHEKLIWSVVLVLLNFIGAVMYYFMVRMQDNSENIS</sequence>
<proteinExistence type="predicted"/>
<gene>
    <name evidence="8" type="ORF">MCMEM_0855</name>
</gene>
<reference evidence="8 9" key="1">
    <citation type="submission" date="2014-07" db="EMBL/GenBank/DDBJ databases">
        <title>Methanogenic archaea and the global carbon cycle.</title>
        <authorList>
            <person name="Henriksen J.R."/>
            <person name="Luke J."/>
            <person name="Reinhart S."/>
            <person name="Benedict M.N."/>
            <person name="Youngblut N.D."/>
            <person name="Metcalf M.E."/>
            <person name="Whitaker R.J."/>
            <person name="Metcalf W.W."/>
        </authorList>
    </citation>
    <scope>NUCLEOTIDE SEQUENCE [LARGE SCALE GENOMIC DNA]</scope>
    <source>
        <strain evidence="8 9">MM1</strain>
    </source>
</reference>
<evidence type="ECO:0000256" key="3">
    <source>
        <dbReference type="ARBA" id="ARBA00022692"/>
    </source>
</evidence>
<feature type="domain" description="Cardiolipin synthase N-terminal" evidence="7">
    <location>
        <begin position="40"/>
        <end position="84"/>
    </location>
</feature>
<evidence type="ECO:0000256" key="5">
    <source>
        <dbReference type="ARBA" id="ARBA00023136"/>
    </source>
</evidence>
<evidence type="ECO:0000256" key="2">
    <source>
        <dbReference type="ARBA" id="ARBA00022475"/>
    </source>
</evidence>
<dbReference type="RefSeq" id="WP_082087366.1">
    <property type="nucleotide sequence ID" value="NZ_CP009518.1"/>
</dbReference>
<keyword evidence="4 6" id="KW-1133">Transmembrane helix</keyword>
<organism evidence="8 9">
    <name type="scientific">Methanococcoides methylutens MM1</name>
    <dbReference type="NCBI Taxonomy" id="1434104"/>
    <lineage>
        <taxon>Archaea</taxon>
        <taxon>Methanobacteriati</taxon>
        <taxon>Methanobacteriota</taxon>
        <taxon>Stenosarchaea group</taxon>
        <taxon>Methanomicrobia</taxon>
        <taxon>Methanosarcinales</taxon>
        <taxon>Methanosarcinaceae</taxon>
        <taxon>Methanococcoides</taxon>
    </lineage>
</organism>
<dbReference type="AlphaFoldDB" id="A0A0E3SRH6"/>
<name>A0A0E3SRH6_METMT</name>
<keyword evidence="3 6" id="KW-0812">Transmembrane</keyword>
<evidence type="ECO:0000256" key="4">
    <source>
        <dbReference type="ARBA" id="ARBA00022989"/>
    </source>
</evidence>
<evidence type="ECO:0000256" key="6">
    <source>
        <dbReference type="SAM" id="Phobius"/>
    </source>
</evidence>
<keyword evidence="5 6" id="KW-0472">Membrane</keyword>
<dbReference type="HOGENOM" id="CLU_2353202_0_0_2"/>
<dbReference type="GeneID" id="24893377"/>
<evidence type="ECO:0000259" key="7">
    <source>
        <dbReference type="Pfam" id="PF13396"/>
    </source>
</evidence>
<comment type="subcellular location">
    <subcellularLocation>
        <location evidence="1">Cell membrane</location>
        <topology evidence="1">Multi-pass membrane protein</topology>
    </subcellularLocation>
</comment>
<dbReference type="GO" id="GO:0005886">
    <property type="term" value="C:plasma membrane"/>
    <property type="evidence" value="ECO:0007669"/>
    <property type="project" value="UniProtKB-SubCell"/>
</dbReference>
<keyword evidence="9" id="KW-1185">Reference proteome</keyword>
<evidence type="ECO:0000256" key="1">
    <source>
        <dbReference type="ARBA" id="ARBA00004651"/>
    </source>
</evidence>
<dbReference type="InterPro" id="IPR027379">
    <property type="entry name" value="CLS_N"/>
</dbReference>
<protein>
    <recommendedName>
        <fullName evidence="7">Cardiolipin synthase N-terminal domain-containing protein</fullName>
    </recommendedName>
</protein>
<accession>A0A0E3SRH6</accession>
<feature type="transmembrane region" description="Helical" evidence="6">
    <location>
        <begin position="12"/>
        <end position="45"/>
    </location>
</feature>
<evidence type="ECO:0000313" key="8">
    <source>
        <dbReference type="EMBL" id="AKB84908.1"/>
    </source>
</evidence>
<evidence type="ECO:0000313" key="9">
    <source>
        <dbReference type="Proteomes" id="UP000033048"/>
    </source>
</evidence>
<dbReference type="Proteomes" id="UP000033048">
    <property type="component" value="Chromosome"/>
</dbReference>